<protein>
    <recommendedName>
        <fullName evidence="5">Probable membrane transporter protein</fullName>
    </recommendedName>
</protein>
<reference evidence="6 7" key="1">
    <citation type="journal article" date="2009" name="Genome Res.">
        <title>Whole genome sequence of Desulfovibrio magneticus strain RS-1 revealed common gene clusters in magnetotactic bacteria.</title>
        <authorList>
            <person name="Nakazawa H."/>
            <person name="Arakaki A."/>
            <person name="Narita-Yamada S."/>
            <person name="Yashiro I."/>
            <person name="Jinno K."/>
            <person name="Aoki N."/>
            <person name="Tsuruyama A."/>
            <person name="Okamura Y."/>
            <person name="Tanikawa S."/>
            <person name="Fujita N."/>
            <person name="Takeyama H."/>
            <person name="Matsunaga T."/>
        </authorList>
    </citation>
    <scope>NUCLEOTIDE SEQUENCE [LARGE SCALE GENOMIC DNA]</scope>
    <source>
        <strain evidence="7">ATCC 700980 / DSM 13731 / RS-1</strain>
    </source>
</reference>
<gene>
    <name evidence="6" type="ordered locus">DMR_41280</name>
</gene>
<feature type="transmembrane region" description="Helical" evidence="5">
    <location>
        <begin position="213"/>
        <end position="244"/>
    </location>
</feature>
<feature type="transmembrane region" description="Helical" evidence="5">
    <location>
        <begin position="99"/>
        <end position="117"/>
    </location>
</feature>
<dbReference type="OrthoDB" id="9780109at2"/>
<feature type="transmembrane region" description="Helical" evidence="5">
    <location>
        <begin position="42"/>
        <end position="64"/>
    </location>
</feature>
<dbReference type="GO" id="GO:0005886">
    <property type="term" value="C:plasma membrane"/>
    <property type="evidence" value="ECO:0007669"/>
    <property type="project" value="UniProtKB-SubCell"/>
</dbReference>
<evidence type="ECO:0000313" key="7">
    <source>
        <dbReference type="Proteomes" id="UP000009071"/>
    </source>
</evidence>
<evidence type="ECO:0000256" key="5">
    <source>
        <dbReference type="RuleBase" id="RU363041"/>
    </source>
</evidence>
<organism evidence="6 7">
    <name type="scientific">Solidesulfovibrio magneticus (strain ATCC 700980 / DSM 13731 / RS-1)</name>
    <name type="common">Desulfovibrio magneticus</name>
    <dbReference type="NCBI Taxonomy" id="573370"/>
    <lineage>
        <taxon>Bacteria</taxon>
        <taxon>Pseudomonadati</taxon>
        <taxon>Thermodesulfobacteriota</taxon>
        <taxon>Desulfovibrionia</taxon>
        <taxon>Desulfovibrionales</taxon>
        <taxon>Desulfovibrionaceae</taxon>
        <taxon>Solidesulfovibrio</taxon>
    </lineage>
</organism>
<dbReference type="Pfam" id="PF01925">
    <property type="entry name" value="TauE"/>
    <property type="match status" value="1"/>
</dbReference>
<evidence type="ECO:0000256" key="2">
    <source>
        <dbReference type="ARBA" id="ARBA00022692"/>
    </source>
</evidence>
<accession>C4XPR9</accession>
<keyword evidence="5" id="KW-1003">Cell membrane</keyword>
<evidence type="ECO:0000256" key="1">
    <source>
        <dbReference type="ARBA" id="ARBA00004141"/>
    </source>
</evidence>
<comment type="similarity">
    <text evidence="5">Belongs to the 4-toluene sulfonate uptake permease (TSUP) (TC 2.A.102) family.</text>
</comment>
<dbReference type="PANTHER" id="PTHR43701:SF2">
    <property type="entry name" value="MEMBRANE TRANSPORTER PROTEIN YJNA-RELATED"/>
    <property type="match status" value="1"/>
</dbReference>
<dbReference type="STRING" id="573370.DMR_41280"/>
<feature type="transmembrane region" description="Helical" evidence="5">
    <location>
        <begin position="185"/>
        <end position="207"/>
    </location>
</feature>
<dbReference type="EMBL" id="AP010904">
    <property type="protein sequence ID" value="BAH77619.1"/>
    <property type="molecule type" value="Genomic_DNA"/>
</dbReference>
<evidence type="ECO:0000256" key="4">
    <source>
        <dbReference type="ARBA" id="ARBA00023136"/>
    </source>
</evidence>
<dbReference type="eggNOG" id="COG0730">
    <property type="taxonomic scope" value="Bacteria"/>
</dbReference>
<feature type="transmembrane region" description="Helical" evidence="5">
    <location>
        <begin position="71"/>
        <end position="93"/>
    </location>
</feature>
<sequence length="299" mass="32193">MLEIVGLLLFGLLVGCYGTLVGIGGGPILVPMLATLYRFDTPTIVAVSVLVVFCNTASGTIAYLKERRIDLVSGIKFSLAAIPGALLSVVALHYIKINVFSFIFGFFLVLLALYIFLRPYGARFAGSRGMFPKRFRPGNKKSGHSRLSLDDDFLDAMEEPETTLVQRVITDRSGNRYAYAVNEKLGIILTAIIGAVSTLLGIGGGLIQVPVLVYVLAFPVHVATATSHFITAVNAGFTLIPLLVDGDLDYKTSICLSIGAVVGAQFGARLSNFIGDKALLLLLVPVFIFMGVKLMFFNF</sequence>
<dbReference type="RefSeq" id="WP_015862747.1">
    <property type="nucleotide sequence ID" value="NC_012796.1"/>
</dbReference>
<comment type="subcellular location">
    <subcellularLocation>
        <location evidence="5">Cell membrane</location>
        <topology evidence="5">Multi-pass membrane protein</topology>
    </subcellularLocation>
    <subcellularLocation>
        <location evidence="1">Membrane</location>
        <topology evidence="1">Multi-pass membrane protein</topology>
    </subcellularLocation>
</comment>
<dbReference type="InterPro" id="IPR051598">
    <property type="entry name" value="TSUP/Inactive_protease-like"/>
</dbReference>
<name>C4XPR9_SOLM1</name>
<evidence type="ECO:0000313" key="6">
    <source>
        <dbReference type="EMBL" id="BAH77619.1"/>
    </source>
</evidence>
<keyword evidence="2 5" id="KW-0812">Transmembrane</keyword>
<proteinExistence type="inferred from homology"/>
<keyword evidence="7" id="KW-1185">Reference proteome</keyword>
<dbReference type="PANTHER" id="PTHR43701">
    <property type="entry name" value="MEMBRANE TRANSPORTER PROTEIN MJ0441-RELATED"/>
    <property type="match status" value="1"/>
</dbReference>
<keyword evidence="3 5" id="KW-1133">Transmembrane helix</keyword>
<feature type="transmembrane region" description="Helical" evidence="5">
    <location>
        <begin position="278"/>
        <end position="297"/>
    </location>
</feature>
<evidence type="ECO:0000256" key="3">
    <source>
        <dbReference type="ARBA" id="ARBA00022989"/>
    </source>
</evidence>
<dbReference type="InterPro" id="IPR002781">
    <property type="entry name" value="TM_pro_TauE-like"/>
</dbReference>
<dbReference type="AlphaFoldDB" id="C4XPR9"/>
<dbReference type="HOGENOM" id="CLU_045498_5_3_7"/>
<keyword evidence="4 5" id="KW-0472">Membrane</keyword>
<dbReference type="Proteomes" id="UP000009071">
    <property type="component" value="Chromosome"/>
</dbReference>
<dbReference type="KEGG" id="dma:DMR_41280"/>